<evidence type="ECO:0000256" key="4">
    <source>
        <dbReference type="ARBA" id="ARBA00023295"/>
    </source>
</evidence>
<reference evidence="9" key="2">
    <citation type="submission" date="2021-08" db="EMBL/GenBank/DDBJ databases">
        <authorList>
            <person name="Eriksson T."/>
        </authorList>
    </citation>
    <scope>NUCLEOTIDE SEQUENCE</scope>
    <source>
        <strain evidence="9">Stoneville</strain>
        <tissue evidence="9">Whole head</tissue>
    </source>
</reference>
<proteinExistence type="predicted"/>
<sequence>MFLKTVLLITAVLASTHSTYAETDKVVCYFASWARYRPNGGAFVPENIDPQICTHVNYAFLGVNPDGSLKILDSWSEIDLGGLAHVESLKYANPDLKVLISIGGWNAGNEFLNGIAASSQLRANLIASCISFLEEWGYDGIDIDWQYPKDSDKSNFVKLLQEMRSAFDSAGYIISIAVPGKPLLSYDVPAINKVVDLIHVMVYGFHIPEEGRTGLNSPLHGVWSVNTSVATWIYLGVEPSKLTIVVPFYGQTYSLLDESNHEIGAAGSTGIGGPYTKSPGVLGYNEICEFYDDWTTVWDEEGQAPYKYQGNNWVSYDDPESIGLKAKFAKDNGLAGVVVLFNQPKMLLKTLLFFSAVLATVHHTNAATDKIICFFASWAGYRNGDGSFKPTNIDPSLCTHVNYAFLGVNADGTLAILDSWNEVDLGGLQNVEALKSQNPDLKVLVSIGGWNAGNAILNGVAASSVLRASLIQSCIAFFNQWGYDGIDIDWEYPVNSDKANFVKLLQEMRTAFDASGYLITVTTSSTPLSSYDVPAISDTVDLINLMTYDFHTAGETVTGLNSPLYGSSSVNTSVVAWLDAGVDASKLTISVPFYGHSYSLASESNHEVGAPATTGIGGPYTQSPGVLGYNEICEFYDDWTRVWVDDAQVPYKYDGSNWVSYDDAESIGLKTKFAVDNGLAGVAVWSIDTDDFLSTCGYLILLLGLCFLVHYCHAATDKVICYYANWAIYRPDKGVFHAEDIDASICTHINYAFLGVFPNGSLQIIDEWGDIEKGNFAGVEALKEINPDLKTIISIGGWNAGNAILSPIAASAELRANLIASCFEFFDQYGFNGLDIDWEYPEAKDKENFVTLLKELKTAFQPGGYILTIAVSAIPIDDAYDIPGMSENVDVINLMTYDFHIPGGGIAAENSPLYWGDSDSAWQKEYENVNSTVVNWLNEGADPAKLTIGLAFYGHTFQLADPNEHDLGAPVVDAGMSGPYTKGYGIMGYNEVCELTSDWERKFDDQQKVPYKYKGDQWIGYDDDESIALKVQFAKDHNLAGVMVWTVDMDDFLGYCGTKNQLLNAIKDNLKGGNRKSWQDGSMATTSKKTGDGCRYIVLHAGKEDGFVENAGLIFKSTTRSGDYHDNMNRKNFENWFKTELIPNLEEPSLIIMDNASYHSGLQEENPIKSWTKKKMKEWLQKKNVTFSVNDMKDQIWKIVSCNLPEKVYHLDQYAEEHGHSVLRLPPYHCHFNAIEMVWSECKRFYGEEIIKTRSTVDDVLKIWNMAIKKVSAEHWKNYVAHTEKVINAAWETEKKIDVIDVEPMIINTNGDSDSDSSDFDSDNCEDENM</sequence>
<dbReference type="EMBL" id="JABDTM020025320">
    <property type="protein sequence ID" value="KAH0813391.1"/>
    <property type="molecule type" value="Genomic_DNA"/>
</dbReference>
<feature type="domain" description="GH18" evidence="8">
    <location>
        <begin position="24"/>
        <end position="358"/>
    </location>
</feature>
<dbReference type="PANTHER" id="PTHR11177:SF360">
    <property type="entry name" value="CHITINASE 4-RELATED"/>
    <property type="match status" value="1"/>
</dbReference>
<evidence type="ECO:0000256" key="7">
    <source>
        <dbReference type="SAM" id="SignalP"/>
    </source>
</evidence>
<dbReference type="FunFam" id="3.20.20.80:FF:000007">
    <property type="entry name" value="Acidic mammalian chitinase"/>
    <property type="match status" value="3"/>
</dbReference>
<dbReference type="InterPro" id="IPR011583">
    <property type="entry name" value="Chitinase_II/V-like_cat"/>
</dbReference>
<dbReference type="Gene3D" id="3.10.50.10">
    <property type="match status" value="3"/>
</dbReference>
<feature type="domain" description="GH18" evidence="8">
    <location>
        <begin position="369"/>
        <end position="704"/>
    </location>
</feature>
<dbReference type="GO" id="GO:0008061">
    <property type="term" value="F:chitin binding"/>
    <property type="evidence" value="ECO:0007669"/>
    <property type="project" value="InterPro"/>
</dbReference>
<evidence type="ECO:0000259" key="8">
    <source>
        <dbReference type="PROSITE" id="PS51910"/>
    </source>
</evidence>
<organism evidence="9 10">
    <name type="scientific">Tenebrio molitor</name>
    <name type="common">Yellow mealworm beetle</name>
    <dbReference type="NCBI Taxonomy" id="7067"/>
    <lineage>
        <taxon>Eukaryota</taxon>
        <taxon>Metazoa</taxon>
        <taxon>Ecdysozoa</taxon>
        <taxon>Arthropoda</taxon>
        <taxon>Hexapoda</taxon>
        <taxon>Insecta</taxon>
        <taxon>Pterygota</taxon>
        <taxon>Neoptera</taxon>
        <taxon>Endopterygota</taxon>
        <taxon>Coleoptera</taxon>
        <taxon>Polyphaga</taxon>
        <taxon>Cucujiformia</taxon>
        <taxon>Tenebrionidae</taxon>
        <taxon>Tenebrio</taxon>
    </lineage>
</organism>
<dbReference type="FunFam" id="3.10.50.10:FF:000008">
    <property type="entry name" value="Chitinase 11"/>
    <property type="match status" value="2"/>
</dbReference>
<keyword evidence="2 5" id="KW-0378">Hydrolase</keyword>
<accession>A0A8J6HF01</accession>
<comment type="caution">
    <text evidence="9">The sequence shown here is derived from an EMBL/GenBank/DDBJ whole genome shotgun (WGS) entry which is preliminary data.</text>
</comment>
<dbReference type="FunFam" id="3.10.50.10:FF:000001">
    <property type="entry name" value="Chitinase 3-like 1"/>
    <property type="match status" value="1"/>
</dbReference>
<dbReference type="SUPFAM" id="SSF51445">
    <property type="entry name" value="(Trans)glycosidases"/>
    <property type="match status" value="3"/>
</dbReference>
<dbReference type="PROSITE" id="PS51910">
    <property type="entry name" value="GH18_2"/>
    <property type="match status" value="3"/>
</dbReference>
<dbReference type="GO" id="GO:0005975">
    <property type="term" value="P:carbohydrate metabolic process"/>
    <property type="evidence" value="ECO:0007669"/>
    <property type="project" value="InterPro"/>
</dbReference>
<evidence type="ECO:0000256" key="6">
    <source>
        <dbReference type="SAM" id="MobiDB-lite"/>
    </source>
</evidence>
<dbReference type="InterPro" id="IPR017853">
    <property type="entry name" value="GH"/>
</dbReference>
<evidence type="ECO:0000256" key="1">
    <source>
        <dbReference type="ARBA" id="ARBA00022729"/>
    </source>
</evidence>
<protein>
    <recommendedName>
        <fullName evidence="8">GH18 domain-containing protein</fullName>
    </recommendedName>
</protein>
<dbReference type="GO" id="GO:0004568">
    <property type="term" value="F:chitinase activity"/>
    <property type="evidence" value="ECO:0007669"/>
    <property type="project" value="UniProtKB-ARBA"/>
</dbReference>
<dbReference type="Pfam" id="PF00704">
    <property type="entry name" value="Glyco_hydro_18"/>
    <property type="match status" value="3"/>
</dbReference>
<dbReference type="CDD" id="cd02872">
    <property type="entry name" value="GH18_chitolectin_chitotriosidase"/>
    <property type="match status" value="1"/>
</dbReference>
<dbReference type="Proteomes" id="UP000719412">
    <property type="component" value="Unassembled WGS sequence"/>
</dbReference>
<dbReference type="PANTHER" id="PTHR11177">
    <property type="entry name" value="CHITINASE"/>
    <property type="match status" value="1"/>
</dbReference>
<dbReference type="InterPro" id="IPR001579">
    <property type="entry name" value="Glyco_hydro_18_chit_AS"/>
</dbReference>
<reference evidence="9" key="1">
    <citation type="journal article" date="2020" name="J Insects Food Feed">
        <title>The yellow mealworm (Tenebrio molitor) genome: a resource for the emerging insects as food and feed industry.</title>
        <authorList>
            <person name="Eriksson T."/>
            <person name="Andere A."/>
            <person name="Kelstrup H."/>
            <person name="Emery V."/>
            <person name="Picard C."/>
        </authorList>
    </citation>
    <scope>NUCLEOTIDE SEQUENCE</scope>
    <source>
        <strain evidence="9">Stoneville</strain>
        <tissue evidence="9">Whole head</tissue>
    </source>
</reference>
<feature type="domain" description="GH18" evidence="8">
    <location>
        <begin position="717"/>
        <end position="1073"/>
    </location>
</feature>
<dbReference type="InterPro" id="IPR029070">
    <property type="entry name" value="Chitinase_insertion_sf"/>
</dbReference>
<keyword evidence="4 5" id="KW-0326">Glycosidase</keyword>
<dbReference type="PROSITE" id="PS01095">
    <property type="entry name" value="GH18_1"/>
    <property type="match status" value="2"/>
</dbReference>
<dbReference type="GO" id="GO:0006032">
    <property type="term" value="P:chitin catabolic process"/>
    <property type="evidence" value="ECO:0007669"/>
    <property type="project" value="TreeGrafter"/>
</dbReference>
<dbReference type="SUPFAM" id="SSF54556">
    <property type="entry name" value="Chitinase insertion domain"/>
    <property type="match status" value="3"/>
</dbReference>
<feature type="compositionally biased region" description="Acidic residues" evidence="6">
    <location>
        <begin position="1313"/>
        <end position="1330"/>
    </location>
</feature>
<dbReference type="Gene3D" id="3.20.20.80">
    <property type="entry name" value="Glycosidases"/>
    <property type="match status" value="3"/>
</dbReference>
<evidence type="ECO:0000256" key="5">
    <source>
        <dbReference type="RuleBase" id="RU000489"/>
    </source>
</evidence>
<feature type="chain" id="PRO_5035239546" description="GH18 domain-containing protein" evidence="7">
    <location>
        <begin position="22"/>
        <end position="1330"/>
    </location>
</feature>
<name>A0A8J6HF01_TENMO</name>
<dbReference type="SMART" id="SM00636">
    <property type="entry name" value="Glyco_18"/>
    <property type="match status" value="3"/>
</dbReference>
<keyword evidence="3" id="KW-1015">Disulfide bond</keyword>
<evidence type="ECO:0000313" key="10">
    <source>
        <dbReference type="Proteomes" id="UP000719412"/>
    </source>
</evidence>
<dbReference type="InterPro" id="IPR038717">
    <property type="entry name" value="Tc1-like_DDE_dom"/>
</dbReference>
<evidence type="ECO:0000256" key="2">
    <source>
        <dbReference type="ARBA" id="ARBA00022801"/>
    </source>
</evidence>
<dbReference type="Pfam" id="PF13358">
    <property type="entry name" value="DDE_3"/>
    <property type="match status" value="1"/>
</dbReference>
<keyword evidence="10" id="KW-1185">Reference proteome</keyword>
<feature type="signal peptide" evidence="7">
    <location>
        <begin position="1"/>
        <end position="21"/>
    </location>
</feature>
<dbReference type="InterPro" id="IPR050314">
    <property type="entry name" value="Glycosyl_Hydrlase_18"/>
</dbReference>
<evidence type="ECO:0000313" key="9">
    <source>
        <dbReference type="EMBL" id="KAH0813391.1"/>
    </source>
</evidence>
<feature type="region of interest" description="Disordered" evidence="6">
    <location>
        <begin position="1308"/>
        <end position="1330"/>
    </location>
</feature>
<dbReference type="GO" id="GO:0005576">
    <property type="term" value="C:extracellular region"/>
    <property type="evidence" value="ECO:0007669"/>
    <property type="project" value="TreeGrafter"/>
</dbReference>
<gene>
    <name evidence="9" type="ORF">GEV33_009400</name>
</gene>
<keyword evidence="1 7" id="KW-0732">Signal</keyword>
<evidence type="ECO:0000256" key="3">
    <source>
        <dbReference type="ARBA" id="ARBA00023157"/>
    </source>
</evidence>
<dbReference type="InterPro" id="IPR001223">
    <property type="entry name" value="Glyco_hydro18_cat"/>
</dbReference>